<dbReference type="InterPro" id="IPR025295">
    <property type="entry name" value="eCIS_core_dom"/>
</dbReference>
<name>A0A3N2DCT2_9MICO</name>
<organism evidence="2 3">
    <name type="scientific">Salana multivorans</name>
    <dbReference type="NCBI Taxonomy" id="120377"/>
    <lineage>
        <taxon>Bacteria</taxon>
        <taxon>Bacillati</taxon>
        <taxon>Actinomycetota</taxon>
        <taxon>Actinomycetes</taxon>
        <taxon>Micrococcales</taxon>
        <taxon>Beutenbergiaceae</taxon>
        <taxon>Salana</taxon>
    </lineage>
</organism>
<accession>A0A3N2DCT2</accession>
<protein>
    <submittedName>
        <fullName evidence="2">Uncharacterized protein DUF4157</fullName>
    </submittedName>
</protein>
<feature type="domain" description="eCIS core" evidence="1">
    <location>
        <begin position="76"/>
        <end position="153"/>
    </location>
</feature>
<evidence type="ECO:0000313" key="2">
    <source>
        <dbReference type="EMBL" id="ROR97600.1"/>
    </source>
</evidence>
<evidence type="ECO:0000259" key="1">
    <source>
        <dbReference type="Pfam" id="PF13699"/>
    </source>
</evidence>
<evidence type="ECO:0000313" key="3">
    <source>
        <dbReference type="Proteomes" id="UP000275356"/>
    </source>
</evidence>
<dbReference type="Proteomes" id="UP000275356">
    <property type="component" value="Unassembled WGS sequence"/>
</dbReference>
<proteinExistence type="predicted"/>
<keyword evidence="3" id="KW-1185">Reference proteome</keyword>
<reference evidence="2 3" key="1">
    <citation type="submission" date="2018-11" db="EMBL/GenBank/DDBJ databases">
        <title>Sequencing the genomes of 1000 actinobacteria strains.</title>
        <authorList>
            <person name="Klenk H.-P."/>
        </authorList>
    </citation>
    <scope>NUCLEOTIDE SEQUENCE [LARGE SCALE GENOMIC DNA]</scope>
    <source>
        <strain evidence="2 3">DSM 13521</strain>
    </source>
</reference>
<dbReference type="RefSeq" id="WP_123739623.1">
    <property type="nucleotide sequence ID" value="NZ_RKHQ01000001.1"/>
</dbReference>
<dbReference type="AlphaFoldDB" id="A0A3N2DCT2"/>
<dbReference type="OrthoDB" id="9153660at2"/>
<dbReference type="Pfam" id="PF13699">
    <property type="entry name" value="eCIS_core"/>
    <property type="match status" value="1"/>
</dbReference>
<gene>
    <name evidence="2" type="ORF">EDD28_2201</name>
</gene>
<comment type="caution">
    <text evidence="2">The sequence shown here is derived from an EMBL/GenBank/DDBJ whole genome shotgun (WGS) entry which is preliminary data.</text>
</comment>
<sequence>MYAHELDPQQHVTSVAPVRRAGPAGGEHANAAPPGVLGASGILRLQREAGNGAVAGMLEEERSPVLDVVGRGGGSPMESGLRRDMETRLGADFSDVRIHTDARAHDSARSVGARAYTVGSDVVFQREAFDPSSRAGRTTIAHELTHVIQQRSGPVAGSDAGNGVRVSDPGDSFELAAAANAEAAMAVQRQEEEAPEEELQE</sequence>
<dbReference type="EMBL" id="RKHQ01000001">
    <property type="protein sequence ID" value="ROR97600.1"/>
    <property type="molecule type" value="Genomic_DNA"/>
</dbReference>